<evidence type="ECO:0000313" key="7">
    <source>
        <dbReference type="Proteomes" id="UP001378956"/>
    </source>
</evidence>
<evidence type="ECO:0000259" key="5">
    <source>
        <dbReference type="Pfam" id="PF17851"/>
    </source>
</evidence>
<dbReference type="InterPro" id="IPR013320">
    <property type="entry name" value="ConA-like_dom_sf"/>
</dbReference>
<protein>
    <submittedName>
        <fullName evidence="6">Glycoside hydrolase family 43 protein</fullName>
    </submittedName>
</protein>
<dbReference type="CDD" id="cd18617">
    <property type="entry name" value="GH43_XynB-like"/>
    <property type="match status" value="1"/>
</dbReference>
<name>A0ABU8NS87_9SPHI</name>
<keyword evidence="7" id="KW-1185">Reference proteome</keyword>
<evidence type="ECO:0000256" key="3">
    <source>
        <dbReference type="ARBA" id="ARBA00023295"/>
    </source>
</evidence>
<dbReference type="SUPFAM" id="SSF75005">
    <property type="entry name" value="Arabinanase/levansucrase/invertase"/>
    <property type="match status" value="1"/>
</dbReference>
<dbReference type="EMBL" id="JBBEUB010000009">
    <property type="protein sequence ID" value="MEJ2905107.1"/>
    <property type="molecule type" value="Genomic_DNA"/>
</dbReference>
<evidence type="ECO:0000313" key="6">
    <source>
        <dbReference type="EMBL" id="MEJ2905107.1"/>
    </source>
</evidence>
<keyword evidence="2 4" id="KW-0378">Hydrolase</keyword>
<sequence>MQKKYIILSYLIVLITLFSDARAQMTLENPILPGFYPDPAICKVGTDYYMVTSTFVYFPGIPVFHSKDLKSWKQITSAIDRPSQMDFMGQQVSRGLFAPAINYYKGIFYITCTNIDKGGNFIITAKNPAGPWSDPIYLKEVRGIDPSLYFEDDKVFIIYNSDPPEYKSLYSGHRTVKIYELDLATLKPLGSERILVNGGVDISKKPVWIEAPHIYKRNGYYYLMAAEGGTSVNHSEVIFRSKDVRGPFIPYEKNPILTQRHLDPKRKNPISSVGHADLVEGPDGNTYAVFLGVRPYEGDFYNTGRETFIAPVKWIADWPIINPDHEEVQYEYKVNWKEDKQNNQLPVTGNFNFRVPFKDTLNTEFLFLRTHNPSWYNFKENKNALTIKLLPQTILEKGNPAFIGRRQQHLSSSASTEMNFSTKLANEKAGIVIFQNENHFYFMCKSHDNGKDVIQLFKGNPTTDKMDLLKQVALPSFQKTAYFKVNSERDVYSFWYALKENEWKPLADKIDGKYLSTAVAKGFVGVLYGMYATADGQITDNKAIYKWFDYSGNDSTFKK</sequence>
<comment type="caution">
    <text evidence="6">The sequence shown here is derived from an EMBL/GenBank/DDBJ whole genome shotgun (WGS) entry which is preliminary data.</text>
</comment>
<feature type="domain" description="Beta-xylosidase C-terminal Concanavalin A-like" evidence="5">
    <location>
        <begin position="359"/>
        <end position="550"/>
    </location>
</feature>
<evidence type="ECO:0000256" key="1">
    <source>
        <dbReference type="ARBA" id="ARBA00009865"/>
    </source>
</evidence>
<dbReference type="GO" id="GO:0016787">
    <property type="term" value="F:hydrolase activity"/>
    <property type="evidence" value="ECO:0007669"/>
    <property type="project" value="UniProtKB-KW"/>
</dbReference>
<comment type="similarity">
    <text evidence="1 4">Belongs to the glycosyl hydrolase 43 family.</text>
</comment>
<dbReference type="InterPro" id="IPR006710">
    <property type="entry name" value="Glyco_hydro_43"/>
</dbReference>
<dbReference type="PANTHER" id="PTHR42812">
    <property type="entry name" value="BETA-XYLOSIDASE"/>
    <property type="match status" value="1"/>
</dbReference>
<dbReference type="Pfam" id="PF04616">
    <property type="entry name" value="Glyco_hydro_43"/>
    <property type="match status" value="1"/>
</dbReference>
<evidence type="ECO:0000256" key="2">
    <source>
        <dbReference type="ARBA" id="ARBA00022801"/>
    </source>
</evidence>
<accession>A0ABU8NS87</accession>
<organism evidence="6 7">
    <name type="scientific">Pedobacter panaciterrae</name>
    <dbReference type="NCBI Taxonomy" id="363849"/>
    <lineage>
        <taxon>Bacteria</taxon>
        <taxon>Pseudomonadati</taxon>
        <taxon>Bacteroidota</taxon>
        <taxon>Sphingobacteriia</taxon>
        <taxon>Sphingobacteriales</taxon>
        <taxon>Sphingobacteriaceae</taxon>
        <taxon>Pedobacter</taxon>
    </lineage>
</organism>
<dbReference type="Gene3D" id="2.60.120.200">
    <property type="match status" value="1"/>
</dbReference>
<dbReference type="Gene3D" id="2.115.10.20">
    <property type="entry name" value="Glycosyl hydrolase domain, family 43"/>
    <property type="match status" value="1"/>
</dbReference>
<dbReference type="Proteomes" id="UP001378956">
    <property type="component" value="Unassembled WGS sequence"/>
</dbReference>
<dbReference type="Pfam" id="PF17851">
    <property type="entry name" value="GH43_C2"/>
    <property type="match status" value="1"/>
</dbReference>
<dbReference type="PANTHER" id="PTHR42812:SF12">
    <property type="entry name" value="BETA-XYLOSIDASE-RELATED"/>
    <property type="match status" value="1"/>
</dbReference>
<gene>
    <name evidence="6" type="ORF">WAE58_21865</name>
</gene>
<keyword evidence="3 4" id="KW-0326">Glycosidase</keyword>
<dbReference type="RefSeq" id="WP_337717635.1">
    <property type="nucleotide sequence ID" value="NZ_JBBEUB010000009.1"/>
</dbReference>
<dbReference type="SUPFAM" id="SSF49899">
    <property type="entry name" value="Concanavalin A-like lectins/glucanases"/>
    <property type="match status" value="1"/>
</dbReference>
<evidence type="ECO:0000256" key="4">
    <source>
        <dbReference type="RuleBase" id="RU361187"/>
    </source>
</evidence>
<dbReference type="InterPro" id="IPR023296">
    <property type="entry name" value="Glyco_hydro_beta-prop_sf"/>
</dbReference>
<dbReference type="InterPro" id="IPR041542">
    <property type="entry name" value="GH43_C2"/>
</dbReference>
<dbReference type="InterPro" id="IPR051795">
    <property type="entry name" value="Glycosyl_Hydrlase_43"/>
</dbReference>
<reference evidence="6 7" key="1">
    <citation type="submission" date="2024-03" db="EMBL/GenBank/DDBJ databases">
        <title>Sequence of Lycoming College Course Isolates.</title>
        <authorList>
            <person name="Plotts O."/>
            <person name="Newman J."/>
        </authorList>
    </citation>
    <scope>NUCLEOTIDE SEQUENCE [LARGE SCALE GENOMIC DNA]</scope>
    <source>
        <strain evidence="6 7">CJB-3</strain>
    </source>
</reference>
<proteinExistence type="inferred from homology"/>